<dbReference type="Proteomes" id="UP000504724">
    <property type="component" value="Chromosome"/>
</dbReference>
<dbReference type="RefSeq" id="WP_173284294.1">
    <property type="nucleotide sequence ID" value="NZ_CP054020.1"/>
</dbReference>
<dbReference type="AlphaFoldDB" id="A0A7D4SMK2"/>
<dbReference type="GO" id="GO:0008270">
    <property type="term" value="F:zinc ion binding"/>
    <property type="evidence" value="ECO:0007669"/>
    <property type="project" value="InterPro"/>
</dbReference>
<dbReference type="GO" id="GO:0016818">
    <property type="term" value="F:hydrolase activity, acting on acid anhydrides, in phosphorus-containing anhydrides"/>
    <property type="evidence" value="ECO:0007669"/>
    <property type="project" value="InterPro"/>
</dbReference>
<keyword evidence="2" id="KW-0378">Hydrolase</keyword>
<evidence type="ECO:0000256" key="1">
    <source>
        <dbReference type="ARBA" id="ARBA00022723"/>
    </source>
</evidence>
<dbReference type="Pfam" id="PF08797">
    <property type="entry name" value="HIRAN"/>
    <property type="match status" value="1"/>
</dbReference>
<sequence length="135" mass="16258">MRLTLRFPIKGLYYYAADALWPHLKTGMHFKIQTEPDNSYDANAIQLFWTNRQGSALIGYIPRQLAKTLAEIYSPHDIENLDNRISYLWRQGKWQEIELQMTLDLPWHKALQSVLLSLWLRKKHQWQRFRRKKSC</sequence>
<dbReference type="Gene3D" id="3.30.70.2330">
    <property type="match status" value="1"/>
</dbReference>
<feature type="domain" description="HIRAN" evidence="3">
    <location>
        <begin position="2"/>
        <end position="105"/>
    </location>
</feature>
<evidence type="ECO:0000313" key="4">
    <source>
        <dbReference type="EMBL" id="QKI88681.1"/>
    </source>
</evidence>
<keyword evidence="1" id="KW-0479">Metal-binding</keyword>
<reference evidence="4 5" key="1">
    <citation type="submission" date="2020-05" db="EMBL/GenBank/DDBJ databases">
        <title>Thiomicrorhabdus sediminis sp.nov. and Thiomicrorhabdus xiamenensis sp.nov., novel sulfur-oxidizing bacteria isolated from coastal sediment.</title>
        <authorList>
            <person name="Liu X."/>
        </authorList>
    </citation>
    <scope>NUCLEOTIDE SEQUENCE [LARGE SCALE GENOMIC DNA]</scope>
    <source>
        <strain evidence="4 5">G2</strain>
    </source>
</reference>
<dbReference type="EMBL" id="CP054020">
    <property type="protein sequence ID" value="QKI88681.1"/>
    <property type="molecule type" value="Genomic_DNA"/>
</dbReference>
<dbReference type="InterPro" id="IPR014905">
    <property type="entry name" value="HIRAN"/>
</dbReference>
<dbReference type="GO" id="GO:0003676">
    <property type="term" value="F:nucleic acid binding"/>
    <property type="evidence" value="ECO:0007669"/>
    <property type="project" value="InterPro"/>
</dbReference>
<evidence type="ECO:0000313" key="5">
    <source>
        <dbReference type="Proteomes" id="UP000504724"/>
    </source>
</evidence>
<evidence type="ECO:0000259" key="3">
    <source>
        <dbReference type="SMART" id="SM00910"/>
    </source>
</evidence>
<dbReference type="SMART" id="SM00910">
    <property type="entry name" value="HIRAN"/>
    <property type="match status" value="1"/>
</dbReference>
<accession>A0A7D4SMK2</accession>
<dbReference type="KEGG" id="txa:HQN79_03400"/>
<name>A0A7D4SMK2_9GAMM</name>
<keyword evidence="5" id="KW-1185">Reference proteome</keyword>
<proteinExistence type="predicted"/>
<protein>
    <recommendedName>
        <fullName evidence="3">HIRAN domain-containing protein</fullName>
    </recommendedName>
</protein>
<organism evidence="4 5">
    <name type="scientific">Thiomicrorhabdus xiamenensis</name>
    <dbReference type="NCBI Taxonomy" id="2739063"/>
    <lineage>
        <taxon>Bacteria</taxon>
        <taxon>Pseudomonadati</taxon>
        <taxon>Pseudomonadota</taxon>
        <taxon>Gammaproteobacteria</taxon>
        <taxon>Thiotrichales</taxon>
        <taxon>Piscirickettsiaceae</taxon>
        <taxon>Thiomicrorhabdus</taxon>
    </lineage>
</organism>
<evidence type="ECO:0000256" key="2">
    <source>
        <dbReference type="ARBA" id="ARBA00022801"/>
    </source>
</evidence>
<gene>
    <name evidence="4" type="ORF">HQN79_03400</name>
</gene>